<protein>
    <submittedName>
        <fullName evidence="1">Uncharacterized protein</fullName>
    </submittedName>
</protein>
<evidence type="ECO:0000313" key="2">
    <source>
        <dbReference type="Proteomes" id="UP001055811"/>
    </source>
</evidence>
<organism evidence="1 2">
    <name type="scientific">Cichorium intybus</name>
    <name type="common">Chicory</name>
    <dbReference type="NCBI Taxonomy" id="13427"/>
    <lineage>
        <taxon>Eukaryota</taxon>
        <taxon>Viridiplantae</taxon>
        <taxon>Streptophyta</taxon>
        <taxon>Embryophyta</taxon>
        <taxon>Tracheophyta</taxon>
        <taxon>Spermatophyta</taxon>
        <taxon>Magnoliopsida</taxon>
        <taxon>eudicotyledons</taxon>
        <taxon>Gunneridae</taxon>
        <taxon>Pentapetalae</taxon>
        <taxon>asterids</taxon>
        <taxon>campanulids</taxon>
        <taxon>Asterales</taxon>
        <taxon>Asteraceae</taxon>
        <taxon>Cichorioideae</taxon>
        <taxon>Cichorieae</taxon>
        <taxon>Cichoriinae</taxon>
        <taxon>Cichorium</taxon>
    </lineage>
</organism>
<dbReference type="EMBL" id="CM042012">
    <property type="protein sequence ID" value="KAI3752902.1"/>
    <property type="molecule type" value="Genomic_DNA"/>
</dbReference>
<gene>
    <name evidence="1" type="ORF">L2E82_24943</name>
</gene>
<name>A0ACB9E2A5_CICIN</name>
<reference evidence="2" key="1">
    <citation type="journal article" date="2022" name="Mol. Ecol. Resour.">
        <title>The genomes of chicory, endive, great burdock and yacon provide insights into Asteraceae palaeo-polyploidization history and plant inulin production.</title>
        <authorList>
            <person name="Fan W."/>
            <person name="Wang S."/>
            <person name="Wang H."/>
            <person name="Wang A."/>
            <person name="Jiang F."/>
            <person name="Liu H."/>
            <person name="Zhao H."/>
            <person name="Xu D."/>
            <person name="Zhang Y."/>
        </authorList>
    </citation>
    <scope>NUCLEOTIDE SEQUENCE [LARGE SCALE GENOMIC DNA]</scope>
    <source>
        <strain evidence="2">cv. Punajuju</strain>
    </source>
</reference>
<sequence length="72" mass="8491">MGSSESTLSSSRVVDPKVLLELFSMCQEWQENRLTTPIWRKDPTGTSYNLLLMLRLSLNERRRLEALYIRYP</sequence>
<accession>A0ACB9E2A5</accession>
<comment type="caution">
    <text evidence="1">The sequence shown here is derived from an EMBL/GenBank/DDBJ whole genome shotgun (WGS) entry which is preliminary data.</text>
</comment>
<keyword evidence="2" id="KW-1185">Reference proteome</keyword>
<evidence type="ECO:0000313" key="1">
    <source>
        <dbReference type="EMBL" id="KAI3752902.1"/>
    </source>
</evidence>
<reference evidence="1 2" key="2">
    <citation type="journal article" date="2022" name="Mol. Ecol. Resour.">
        <title>The genomes of chicory, endive, great burdock and yacon provide insights into Asteraceae paleo-polyploidization history and plant inulin production.</title>
        <authorList>
            <person name="Fan W."/>
            <person name="Wang S."/>
            <person name="Wang H."/>
            <person name="Wang A."/>
            <person name="Jiang F."/>
            <person name="Liu H."/>
            <person name="Zhao H."/>
            <person name="Xu D."/>
            <person name="Zhang Y."/>
        </authorList>
    </citation>
    <scope>NUCLEOTIDE SEQUENCE [LARGE SCALE GENOMIC DNA]</scope>
    <source>
        <strain evidence="2">cv. Punajuju</strain>
        <tissue evidence="1">Leaves</tissue>
    </source>
</reference>
<dbReference type="Proteomes" id="UP001055811">
    <property type="component" value="Linkage Group LG04"/>
</dbReference>
<proteinExistence type="predicted"/>